<evidence type="ECO:0000256" key="6">
    <source>
        <dbReference type="RuleBase" id="RU003512"/>
    </source>
</evidence>
<evidence type="ECO:0000256" key="8">
    <source>
        <dbReference type="SAM" id="SignalP"/>
    </source>
</evidence>
<protein>
    <submittedName>
        <fullName evidence="9">Zinc/manganese transport system substrate-binding protein</fullName>
    </submittedName>
</protein>
<dbReference type="CDD" id="cd01137">
    <property type="entry name" value="PsaA"/>
    <property type="match status" value="1"/>
</dbReference>
<dbReference type="Pfam" id="PF01297">
    <property type="entry name" value="ZnuA"/>
    <property type="match status" value="1"/>
</dbReference>
<comment type="subcellular location">
    <subcellularLocation>
        <location evidence="1">Cell envelope</location>
    </subcellularLocation>
</comment>
<dbReference type="PANTHER" id="PTHR42953">
    <property type="entry name" value="HIGH-AFFINITY ZINC UPTAKE SYSTEM PROTEIN ZNUA-RELATED"/>
    <property type="match status" value="1"/>
</dbReference>
<dbReference type="AlphaFoldDB" id="A0A4R6RAB5"/>
<evidence type="ECO:0000256" key="5">
    <source>
        <dbReference type="ARBA" id="ARBA00022729"/>
    </source>
</evidence>
<dbReference type="Proteomes" id="UP000294547">
    <property type="component" value="Unassembled WGS sequence"/>
</dbReference>
<accession>A0A4R6RAB5</accession>
<dbReference type="InterPro" id="IPR006127">
    <property type="entry name" value="ZnuA-like"/>
</dbReference>
<keyword evidence="4" id="KW-0479">Metal-binding</keyword>
<dbReference type="GO" id="GO:0007155">
    <property type="term" value="P:cell adhesion"/>
    <property type="evidence" value="ECO:0007669"/>
    <property type="project" value="InterPro"/>
</dbReference>
<gene>
    <name evidence="9" type="ORF">EDD54_3855</name>
</gene>
<dbReference type="InterPro" id="IPR006128">
    <property type="entry name" value="Lipoprotein_PsaA-like"/>
</dbReference>
<reference evidence="9 10" key="1">
    <citation type="submission" date="2019-03" db="EMBL/GenBank/DDBJ databases">
        <title>Genomic Encyclopedia of Type Strains, Phase IV (KMG-IV): sequencing the most valuable type-strain genomes for metagenomic binning, comparative biology and taxonomic classification.</title>
        <authorList>
            <person name="Goeker M."/>
        </authorList>
    </citation>
    <scope>NUCLEOTIDE SEQUENCE [LARGE SCALE GENOMIC DNA]</scope>
    <source>
        <strain evidence="9 10">DSM 102969</strain>
    </source>
</reference>
<evidence type="ECO:0000256" key="1">
    <source>
        <dbReference type="ARBA" id="ARBA00004196"/>
    </source>
</evidence>
<dbReference type="InterPro" id="IPR050492">
    <property type="entry name" value="Bact_metal-bind_prot9"/>
</dbReference>
<evidence type="ECO:0000256" key="4">
    <source>
        <dbReference type="ARBA" id="ARBA00022723"/>
    </source>
</evidence>
<dbReference type="Gene3D" id="3.40.50.1980">
    <property type="entry name" value="Nitrogenase molybdenum iron protein domain"/>
    <property type="match status" value="2"/>
</dbReference>
<evidence type="ECO:0000313" key="10">
    <source>
        <dbReference type="Proteomes" id="UP000294547"/>
    </source>
</evidence>
<feature type="signal peptide" evidence="8">
    <location>
        <begin position="1"/>
        <end position="22"/>
    </location>
</feature>
<comment type="caution">
    <text evidence="9">The sequence shown here is derived from an EMBL/GenBank/DDBJ whole genome shotgun (WGS) entry which is preliminary data.</text>
</comment>
<keyword evidence="3 6" id="KW-0813">Transport</keyword>
<dbReference type="GO" id="GO:0030313">
    <property type="term" value="C:cell envelope"/>
    <property type="evidence" value="ECO:0007669"/>
    <property type="project" value="UniProtKB-SubCell"/>
</dbReference>
<dbReference type="GO" id="GO:0046872">
    <property type="term" value="F:metal ion binding"/>
    <property type="evidence" value="ECO:0007669"/>
    <property type="project" value="UniProtKB-KW"/>
</dbReference>
<name>A0A4R6RAB5_9HYPH</name>
<keyword evidence="10" id="KW-1185">Reference proteome</keyword>
<dbReference type="GO" id="GO:0030001">
    <property type="term" value="P:metal ion transport"/>
    <property type="evidence" value="ECO:0007669"/>
    <property type="project" value="InterPro"/>
</dbReference>
<evidence type="ECO:0000256" key="2">
    <source>
        <dbReference type="ARBA" id="ARBA00011028"/>
    </source>
</evidence>
<keyword evidence="5 8" id="KW-0732">Signal</keyword>
<comment type="similarity">
    <text evidence="2 6">Belongs to the bacterial solute-binding protein 9 family.</text>
</comment>
<dbReference type="EMBL" id="SNXY01000010">
    <property type="protein sequence ID" value="TDP82586.1"/>
    <property type="molecule type" value="Genomic_DNA"/>
</dbReference>
<feature type="region of interest" description="Disordered" evidence="7">
    <location>
        <begin position="122"/>
        <end position="149"/>
    </location>
</feature>
<sequence>MKPVLSSAVLATAIALAMPASAAPRLDVVASFSILGDMVARIGGDRVAVKTLVGPDGDAHVYQPTPADAETVAKADLVVVNGLGFEGFLTRLLEASEYKGPVVTASSAVTPRTGFVDEDEEPAAGEAHDHDHAAESGHDDHDHGGLDPHAWQDIGNGIRYVEAIRAGLCAADAEGCPEYDAAAKAYATELKALDDDIRARIGAVPKERRVVITSHDAFGYYGAAYGITFLAPQGVSTDSEAGAAAVAGLIRQIRETGIHTLFVENIADPRLIEQIAAETGAKLGPKLFSDALSPADGPAPTYAAMMHYNADALIRSMSGGS</sequence>
<evidence type="ECO:0000256" key="7">
    <source>
        <dbReference type="SAM" id="MobiDB-lite"/>
    </source>
</evidence>
<dbReference type="InterPro" id="IPR006129">
    <property type="entry name" value="AdhesinB"/>
</dbReference>
<evidence type="ECO:0000313" key="9">
    <source>
        <dbReference type="EMBL" id="TDP82586.1"/>
    </source>
</evidence>
<dbReference type="SUPFAM" id="SSF53807">
    <property type="entry name" value="Helical backbone' metal receptor"/>
    <property type="match status" value="1"/>
</dbReference>
<feature type="chain" id="PRO_5020200570" evidence="8">
    <location>
        <begin position="23"/>
        <end position="321"/>
    </location>
</feature>
<evidence type="ECO:0000256" key="3">
    <source>
        <dbReference type="ARBA" id="ARBA00022448"/>
    </source>
</evidence>
<proteinExistence type="inferred from homology"/>
<dbReference type="PRINTS" id="PR00691">
    <property type="entry name" value="ADHESINB"/>
</dbReference>
<organism evidence="9 10">
    <name type="scientific">Oharaeibacter diazotrophicus</name>
    <dbReference type="NCBI Taxonomy" id="1920512"/>
    <lineage>
        <taxon>Bacteria</taxon>
        <taxon>Pseudomonadati</taxon>
        <taxon>Pseudomonadota</taxon>
        <taxon>Alphaproteobacteria</taxon>
        <taxon>Hyphomicrobiales</taxon>
        <taxon>Pleomorphomonadaceae</taxon>
        <taxon>Oharaeibacter</taxon>
    </lineage>
</organism>
<feature type="compositionally biased region" description="Basic and acidic residues" evidence="7">
    <location>
        <begin position="126"/>
        <end position="146"/>
    </location>
</feature>
<dbReference type="PRINTS" id="PR00690">
    <property type="entry name" value="ADHESNFAMILY"/>
</dbReference>
<dbReference type="PANTHER" id="PTHR42953:SF1">
    <property type="entry name" value="METAL-BINDING PROTEIN HI_0362-RELATED"/>
    <property type="match status" value="1"/>
</dbReference>